<protein>
    <submittedName>
        <fullName evidence="2">CHAD domain-containing protein</fullName>
    </submittedName>
</protein>
<evidence type="ECO:0000259" key="1">
    <source>
        <dbReference type="PROSITE" id="PS51708"/>
    </source>
</evidence>
<dbReference type="EMBL" id="CP053564">
    <property type="protein sequence ID" value="QJY44452.1"/>
    <property type="molecule type" value="Genomic_DNA"/>
</dbReference>
<dbReference type="RefSeq" id="WP_172153826.1">
    <property type="nucleotide sequence ID" value="NZ_CP053564.1"/>
</dbReference>
<dbReference type="InterPro" id="IPR033469">
    <property type="entry name" value="CYTH-like_dom_sf"/>
</dbReference>
<dbReference type="PANTHER" id="PTHR39339:SF1">
    <property type="entry name" value="CHAD DOMAIN-CONTAINING PROTEIN"/>
    <property type="match status" value="1"/>
</dbReference>
<organism evidence="2 3">
    <name type="scientific">Pseudonocardia broussonetiae</name>
    <dbReference type="NCBI Taxonomy" id="2736640"/>
    <lineage>
        <taxon>Bacteria</taxon>
        <taxon>Bacillati</taxon>
        <taxon>Actinomycetota</taxon>
        <taxon>Actinomycetes</taxon>
        <taxon>Pseudonocardiales</taxon>
        <taxon>Pseudonocardiaceae</taxon>
        <taxon>Pseudonocardia</taxon>
    </lineage>
</organism>
<dbReference type="PROSITE" id="PS51708">
    <property type="entry name" value="CHAD"/>
    <property type="match status" value="1"/>
</dbReference>
<evidence type="ECO:0000313" key="3">
    <source>
        <dbReference type="Proteomes" id="UP000505377"/>
    </source>
</evidence>
<dbReference type="KEGG" id="pbro:HOP40_00170"/>
<evidence type="ECO:0000313" key="2">
    <source>
        <dbReference type="EMBL" id="QJY44452.1"/>
    </source>
</evidence>
<dbReference type="SUPFAM" id="SSF55154">
    <property type="entry name" value="CYTH-like phosphatases"/>
    <property type="match status" value="1"/>
</dbReference>
<name>A0A6M6JC74_9PSEU</name>
<dbReference type="InterPro" id="IPR038186">
    <property type="entry name" value="CHAD_dom_sf"/>
</dbReference>
<dbReference type="InterPro" id="IPR007899">
    <property type="entry name" value="CHAD_dom"/>
</dbReference>
<proteinExistence type="predicted"/>
<dbReference type="Proteomes" id="UP000505377">
    <property type="component" value="Chromosome"/>
</dbReference>
<reference evidence="2 3" key="1">
    <citation type="submission" date="2020-05" db="EMBL/GenBank/DDBJ databases">
        <authorList>
            <person name="Mo P."/>
        </authorList>
    </citation>
    <scope>NUCLEOTIDE SEQUENCE [LARGE SCALE GENOMIC DNA]</scope>
    <source>
        <strain evidence="2 3">Gen01</strain>
    </source>
</reference>
<dbReference type="Pfam" id="PF05235">
    <property type="entry name" value="CHAD"/>
    <property type="match status" value="1"/>
</dbReference>
<dbReference type="AlphaFoldDB" id="A0A6M6JC74"/>
<gene>
    <name evidence="2" type="ORF">HOP40_00170</name>
</gene>
<dbReference type="Gene3D" id="1.40.20.10">
    <property type="entry name" value="CHAD domain"/>
    <property type="match status" value="1"/>
</dbReference>
<sequence length="489" mass="53026">MPDTTATTTVQYFRGAAEAGAPRLAGLPGVHRDEPGPTEVREVERYDTDDRRLAAAGITLALYRGDGPPQWRLALPDGDHDEHLRVPLAADAPDPAPVPVEIEELTRGAARDRIVRPVGRARTTRGVTRLLGDGDAVVADVVHDHVTVATLGRSTELVSWTEAAVHPHEGASEELLAELAVRFADDGLEPAEPGVETELDRLLRPAGARRRRAGKKGSSGAALMEYLATQAERLAAEDLRVRRDEPDAVHQLRVASRRMRSALQAFRPLLDVARTEPVVEALRELGRALAPARDAEVLRERILAGLADLPPELRLGRAEAFTTRHFARVEAEARAAVLTELDGPRYAALRGALDALLDEPPLTKAARSLSGLDDGVKRARRRLRKAVEVAVEPGPEQETAVHAARKAGKRLRYATEVAGTKDKRLKRLQTALGEHQDAVVARDALRELGAAAHASGENGFSFGVLLGRDVERAVRIEQELPALWRAARG</sequence>
<dbReference type="SMART" id="SM00880">
    <property type="entry name" value="CHAD"/>
    <property type="match status" value="1"/>
</dbReference>
<keyword evidence="3" id="KW-1185">Reference proteome</keyword>
<accession>A0A6M6JC74</accession>
<dbReference type="PANTHER" id="PTHR39339">
    <property type="entry name" value="SLR1444 PROTEIN"/>
    <property type="match status" value="1"/>
</dbReference>
<feature type="domain" description="CHAD" evidence="1">
    <location>
        <begin position="216"/>
        <end position="489"/>
    </location>
</feature>